<name>A0A6N9NP28_9FLAO</name>
<accession>A0A6N9NP28</accession>
<dbReference type="GO" id="GO:0016757">
    <property type="term" value="F:glycosyltransferase activity"/>
    <property type="evidence" value="ECO:0007669"/>
    <property type="project" value="TreeGrafter"/>
</dbReference>
<dbReference type="RefSeq" id="WP_160633980.1">
    <property type="nucleotide sequence ID" value="NZ_WWNE01000012.1"/>
</dbReference>
<proteinExistence type="predicted"/>
<dbReference type="Proteomes" id="UP000470771">
    <property type="component" value="Unassembled WGS sequence"/>
</dbReference>
<gene>
    <name evidence="3" type="ORF">GQN54_12950</name>
</gene>
<comment type="caution">
    <text evidence="3">The sequence shown here is derived from an EMBL/GenBank/DDBJ whole genome shotgun (WGS) entry which is preliminary data.</text>
</comment>
<evidence type="ECO:0000256" key="1">
    <source>
        <dbReference type="ARBA" id="ARBA00022679"/>
    </source>
</evidence>
<dbReference type="InterPro" id="IPR028098">
    <property type="entry name" value="Glyco_trans_4-like_N"/>
</dbReference>
<dbReference type="GO" id="GO:0009103">
    <property type="term" value="P:lipopolysaccharide biosynthetic process"/>
    <property type="evidence" value="ECO:0007669"/>
    <property type="project" value="TreeGrafter"/>
</dbReference>
<organism evidence="3 4">
    <name type="scientific">Acidiluteibacter ferrifornacis</name>
    <dbReference type="NCBI Taxonomy" id="2692424"/>
    <lineage>
        <taxon>Bacteria</taxon>
        <taxon>Pseudomonadati</taxon>
        <taxon>Bacteroidota</taxon>
        <taxon>Flavobacteriia</taxon>
        <taxon>Flavobacteriales</taxon>
        <taxon>Cryomorphaceae</taxon>
        <taxon>Acidiluteibacter</taxon>
    </lineage>
</organism>
<sequence>MKKVLIISYYWPPSGGAGVQRWLKLSKYLALQGIEVHILTVDEKVASYMQLDESLKHDIHPSIQIHKTTSFEPINYYSQLVGKKNVPTAGFSNVNNESKVQQLVNAIRSNFFIPDPRVGWKKYAVGKGKEIIQQYGIQTVITTSPPHSTQLIGRDLKKAFPKLKWIVDFRDPWTDIYYYSLLGHTQWSRRIDLKLEKEVIEQSDQIITVSQGFKDLFLPKSTKVNGDKFCIIPNGFDPEDLVPRQEQPNETFTICYTGTMSDQYEPESFLEGLRKVIDQTPNQPIQLQIVGSMSANIEQYIKKLQLPLAYIPSVPHSEIVHYQKNADLLLLLIPNINKGDGIVPGKLFEYLASQNPIAALASLSGDVAKTIANCQAGKTFDRSSSSEIAAFIEEQLTHFKNGTQTPTHPEKIKQYSRAHQAAQVAALIQ</sequence>
<dbReference type="AlphaFoldDB" id="A0A6N9NP28"/>
<dbReference type="SUPFAM" id="SSF53756">
    <property type="entry name" value="UDP-Glycosyltransferase/glycogen phosphorylase"/>
    <property type="match status" value="1"/>
</dbReference>
<reference evidence="3 4" key="1">
    <citation type="submission" date="2019-12" db="EMBL/GenBank/DDBJ databases">
        <authorList>
            <person name="Zhao J."/>
        </authorList>
    </citation>
    <scope>NUCLEOTIDE SEQUENCE [LARGE SCALE GENOMIC DNA]</scope>
    <source>
        <strain evidence="3 4">S-15</strain>
    </source>
</reference>
<evidence type="ECO:0000259" key="2">
    <source>
        <dbReference type="Pfam" id="PF13439"/>
    </source>
</evidence>
<dbReference type="CDD" id="cd03794">
    <property type="entry name" value="GT4_WbuB-like"/>
    <property type="match status" value="1"/>
</dbReference>
<dbReference type="PANTHER" id="PTHR46401:SF2">
    <property type="entry name" value="GLYCOSYLTRANSFERASE WBBK-RELATED"/>
    <property type="match status" value="1"/>
</dbReference>
<evidence type="ECO:0000313" key="3">
    <source>
        <dbReference type="EMBL" id="NBG67030.1"/>
    </source>
</evidence>
<keyword evidence="4" id="KW-1185">Reference proteome</keyword>
<evidence type="ECO:0000313" key="4">
    <source>
        <dbReference type="Proteomes" id="UP000470771"/>
    </source>
</evidence>
<keyword evidence="1 3" id="KW-0808">Transferase</keyword>
<protein>
    <submittedName>
        <fullName evidence="3">Glycosyltransferase</fullName>
    </submittedName>
</protein>
<dbReference type="EMBL" id="WWNE01000012">
    <property type="protein sequence ID" value="NBG67030.1"/>
    <property type="molecule type" value="Genomic_DNA"/>
</dbReference>
<dbReference type="Gene3D" id="3.40.50.2000">
    <property type="entry name" value="Glycogen Phosphorylase B"/>
    <property type="match status" value="2"/>
</dbReference>
<dbReference type="Pfam" id="PF13439">
    <property type="entry name" value="Glyco_transf_4"/>
    <property type="match status" value="1"/>
</dbReference>
<feature type="domain" description="Glycosyltransferase subfamily 4-like N-terminal" evidence="2">
    <location>
        <begin position="102"/>
        <end position="239"/>
    </location>
</feature>
<dbReference type="PANTHER" id="PTHR46401">
    <property type="entry name" value="GLYCOSYLTRANSFERASE WBBK-RELATED"/>
    <property type="match status" value="1"/>
</dbReference>